<sequence>MNKIKMIDFHPAHLDLMEIRKHEEEEICFSSLDSAIALLRNNNTSAGTFTIRGYSISIFFDLKKFWIFDSHGGVRENESTLIELENENDVCKYIRMKYPLEDINDNSYQYYSENNASDANSFFFILFKRVKSSTIVENTLYSYLSDNE</sequence>
<comment type="caution">
    <text evidence="1">The sequence shown here is derived from an EMBL/GenBank/DDBJ whole genome shotgun (WGS) entry which is preliminary data.</text>
</comment>
<name>A0A0F9HWW8_9ZZZZ</name>
<dbReference type="EMBL" id="LAZR01021180">
    <property type="protein sequence ID" value="KKL86205.1"/>
    <property type="molecule type" value="Genomic_DNA"/>
</dbReference>
<proteinExistence type="predicted"/>
<dbReference type="AlphaFoldDB" id="A0A0F9HWW8"/>
<accession>A0A0F9HWW8</accession>
<evidence type="ECO:0000313" key="1">
    <source>
        <dbReference type="EMBL" id="KKL86205.1"/>
    </source>
</evidence>
<organism evidence="1">
    <name type="scientific">marine sediment metagenome</name>
    <dbReference type="NCBI Taxonomy" id="412755"/>
    <lineage>
        <taxon>unclassified sequences</taxon>
        <taxon>metagenomes</taxon>
        <taxon>ecological metagenomes</taxon>
    </lineage>
</organism>
<gene>
    <name evidence="1" type="ORF">LCGC14_1947070</name>
</gene>
<protein>
    <submittedName>
        <fullName evidence="1">Uncharacterized protein</fullName>
    </submittedName>
</protein>
<dbReference type="Gene3D" id="3.90.70.120">
    <property type="match status" value="1"/>
</dbReference>
<reference evidence="1" key="1">
    <citation type="journal article" date="2015" name="Nature">
        <title>Complex archaea that bridge the gap between prokaryotes and eukaryotes.</title>
        <authorList>
            <person name="Spang A."/>
            <person name="Saw J.H."/>
            <person name="Jorgensen S.L."/>
            <person name="Zaremba-Niedzwiedzka K."/>
            <person name="Martijn J."/>
            <person name="Lind A.E."/>
            <person name="van Eijk R."/>
            <person name="Schleper C."/>
            <person name="Guy L."/>
            <person name="Ettema T.J."/>
        </authorList>
    </citation>
    <scope>NUCLEOTIDE SEQUENCE</scope>
</reference>